<proteinExistence type="predicted"/>
<dbReference type="Proteomes" id="UP001382904">
    <property type="component" value="Unassembled WGS sequence"/>
</dbReference>
<keyword evidence="1" id="KW-1133">Transmembrane helix</keyword>
<keyword evidence="1" id="KW-0472">Membrane</keyword>
<dbReference type="EMBL" id="JBBKAM010000002">
    <property type="protein sequence ID" value="MEJ8643529.1"/>
    <property type="molecule type" value="Genomic_DNA"/>
</dbReference>
<feature type="transmembrane region" description="Helical" evidence="1">
    <location>
        <begin position="28"/>
        <end position="48"/>
    </location>
</feature>
<comment type="caution">
    <text evidence="2">The sequence shown here is derived from an EMBL/GenBank/DDBJ whole genome shotgun (WGS) entry which is preliminary data.</text>
</comment>
<organism evidence="2 3">
    <name type="scientific">Streptomyces caledonius</name>
    <dbReference type="NCBI Taxonomy" id="3134107"/>
    <lineage>
        <taxon>Bacteria</taxon>
        <taxon>Bacillati</taxon>
        <taxon>Actinomycetota</taxon>
        <taxon>Actinomycetes</taxon>
        <taxon>Kitasatosporales</taxon>
        <taxon>Streptomycetaceae</taxon>
        <taxon>Streptomyces</taxon>
    </lineage>
</organism>
<accession>A0ABU8U6M2</accession>
<keyword evidence="1" id="KW-0812">Transmembrane</keyword>
<name>A0ABU8U6M2_9ACTN</name>
<sequence length="51" mass="5812">MFVLAVGATVYEWRLLARSRWRMGLLEWVFLVITHLVIAASLATVLGLPRD</sequence>
<protein>
    <submittedName>
        <fullName evidence="2">Uncharacterized protein</fullName>
    </submittedName>
</protein>
<reference evidence="2 3" key="1">
    <citation type="submission" date="2024-03" db="EMBL/GenBank/DDBJ databases">
        <title>Novel Streptomyces species of biotechnological and ecological value are a feature of Machair soil.</title>
        <authorList>
            <person name="Prole J.R."/>
            <person name="Goodfellow M."/>
            <person name="Allenby N."/>
            <person name="Ward A.C."/>
        </authorList>
    </citation>
    <scope>NUCLEOTIDE SEQUENCE [LARGE SCALE GENOMIC DNA]</scope>
    <source>
        <strain evidence="2 3">MS1.HAVA.3</strain>
    </source>
</reference>
<evidence type="ECO:0000313" key="3">
    <source>
        <dbReference type="Proteomes" id="UP001382904"/>
    </source>
</evidence>
<gene>
    <name evidence="2" type="ORF">WKI68_23420</name>
</gene>
<evidence type="ECO:0000256" key="1">
    <source>
        <dbReference type="SAM" id="Phobius"/>
    </source>
</evidence>
<keyword evidence="3" id="KW-1185">Reference proteome</keyword>
<evidence type="ECO:0000313" key="2">
    <source>
        <dbReference type="EMBL" id="MEJ8643529.1"/>
    </source>
</evidence>